<name>A0A250XE04_9CHLO</name>
<evidence type="ECO:0000313" key="2">
    <source>
        <dbReference type="EMBL" id="GAX81281.1"/>
    </source>
</evidence>
<sequence>MPVLIQDYFDGPFYEWWDANQVQKKEAPEEKHWVYNGMDKSVNYLEQYMKNHGPFDGLLGFSQGSTLSSLVALLQSTGQAFQEVPQLKFLILAAGSLCRDEKYASLYSSARIACPTFLAIGDKDPLREGSTKLADALSTVHVFRHPEGHKVPKIAEDDLEILENLISGRSIC</sequence>
<evidence type="ECO:0000259" key="1">
    <source>
        <dbReference type="Pfam" id="PF03959"/>
    </source>
</evidence>
<dbReference type="Pfam" id="PF03959">
    <property type="entry name" value="FSH1"/>
    <property type="match status" value="1"/>
</dbReference>
<dbReference type="SUPFAM" id="SSF53474">
    <property type="entry name" value="alpha/beta-Hydrolases"/>
    <property type="match status" value="1"/>
</dbReference>
<dbReference type="InterPro" id="IPR029058">
    <property type="entry name" value="AB_hydrolase_fold"/>
</dbReference>
<comment type="caution">
    <text evidence="2">The sequence shown here is derived from an EMBL/GenBank/DDBJ whole genome shotgun (WGS) entry which is preliminary data.</text>
</comment>
<gene>
    <name evidence="2" type="ORF">CEUSTIGMA_g8713.t1</name>
</gene>
<dbReference type="Gene3D" id="3.40.50.1820">
    <property type="entry name" value="alpha/beta hydrolase"/>
    <property type="match status" value="1"/>
</dbReference>
<accession>A0A250XE04</accession>
<keyword evidence="3" id="KW-1185">Reference proteome</keyword>
<feature type="domain" description="Serine hydrolase" evidence="1">
    <location>
        <begin position="10"/>
        <end position="155"/>
    </location>
</feature>
<dbReference type="OrthoDB" id="414698at2759"/>
<proteinExistence type="predicted"/>
<protein>
    <recommendedName>
        <fullName evidence="1">Serine hydrolase domain-containing protein</fullName>
    </recommendedName>
</protein>
<organism evidence="2 3">
    <name type="scientific">Chlamydomonas eustigma</name>
    <dbReference type="NCBI Taxonomy" id="1157962"/>
    <lineage>
        <taxon>Eukaryota</taxon>
        <taxon>Viridiplantae</taxon>
        <taxon>Chlorophyta</taxon>
        <taxon>core chlorophytes</taxon>
        <taxon>Chlorophyceae</taxon>
        <taxon>CS clade</taxon>
        <taxon>Chlamydomonadales</taxon>
        <taxon>Chlamydomonadaceae</taxon>
        <taxon>Chlamydomonas</taxon>
    </lineage>
</organism>
<evidence type="ECO:0000313" key="3">
    <source>
        <dbReference type="Proteomes" id="UP000232323"/>
    </source>
</evidence>
<dbReference type="InterPro" id="IPR005645">
    <property type="entry name" value="FSH-like_dom"/>
</dbReference>
<dbReference type="EMBL" id="BEGY01000063">
    <property type="protein sequence ID" value="GAX81281.1"/>
    <property type="molecule type" value="Genomic_DNA"/>
</dbReference>
<dbReference type="PANTHER" id="PTHR22778">
    <property type="entry name" value="OVARIAN CANCER GENE-2 PROTEIN-RELATED"/>
    <property type="match status" value="1"/>
</dbReference>
<reference evidence="2 3" key="1">
    <citation type="submission" date="2017-08" db="EMBL/GenBank/DDBJ databases">
        <title>Acidophilic green algal genome provides insights into adaptation to an acidic environment.</title>
        <authorList>
            <person name="Hirooka S."/>
            <person name="Hirose Y."/>
            <person name="Kanesaki Y."/>
            <person name="Higuchi S."/>
            <person name="Fujiwara T."/>
            <person name="Onuma R."/>
            <person name="Era A."/>
            <person name="Ohbayashi R."/>
            <person name="Uzuka A."/>
            <person name="Nozaki H."/>
            <person name="Yoshikawa H."/>
            <person name="Miyagishima S.Y."/>
        </authorList>
    </citation>
    <scope>NUCLEOTIDE SEQUENCE [LARGE SCALE GENOMIC DNA]</scope>
    <source>
        <strain evidence="2 3">NIES-2499</strain>
    </source>
</reference>
<dbReference type="Proteomes" id="UP000232323">
    <property type="component" value="Unassembled WGS sequence"/>
</dbReference>
<dbReference type="PANTHER" id="PTHR22778:SF51">
    <property type="entry name" value="DIHYDROFOLATE REDUCTASE"/>
    <property type="match status" value="1"/>
</dbReference>
<dbReference type="AlphaFoldDB" id="A0A250XE04"/>